<accession>A0A0D2EKS1</accession>
<dbReference type="RefSeq" id="XP_013316582.1">
    <property type="nucleotide sequence ID" value="XM_013461128.1"/>
</dbReference>
<dbReference type="Proteomes" id="UP000054342">
    <property type="component" value="Unassembled WGS sequence"/>
</dbReference>
<evidence type="ECO:0000256" key="1">
    <source>
        <dbReference type="SAM" id="MobiDB-lite"/>
    </source>
</evidence>
<protein>
    <submittedName>
        <fullName evidence="2">Uncharacterized protein</fullName>
    </submittedName>
</protein>
<dbReference type="GeneID" id="25326609"/>
<name>A0A0D2EKS1_9EURO</name>
<dbReference type="EMBL" id="KN847319">
    <property type="protein sequence ID" value="KIW55998.1"/>
    <property type="molecule type" value="Genomic_DNA"/>
</dbReference>
<proteinExistence type="predicted"/>
<feature type="compositionally biased region" description="Low complexity" evidence="1">
    <location>
        <begin position="1"/>
        <end position="14"/>
    </location>
</feature>
<evidence type="ECO:0000313" key="3">
    <source>
        <dbReference type="Proteomes" id="UP000054342"/>
    </source>
</evidence>
<dbReference type="HOGENOM" id="CLU_091408_0_0_1"/>
<feature type="region of interest" description="Disordered" evidence="1">
    <location>
        <begin position="1"/>
        <end position="132"/>
    </location>
</feature>
<dbReference type="STRING" id="348802.A0A0D2EKS1"/>
<keyword evidence="3" id="KW-1185">Reference proteome</keyword>
<dbReference type="OrthoDB" id="5335351at2759"/>
<evidence type="ECO:0000313" key="2">
    <source>
        <dbReference type="EMBL" id="KIW55998.1"/>
    </source>
</evidence>
<dbReference type="AlphaFoldDB" id="A0A0D2EKS1"/>
<sequence>MESQNVAVQSVSASPRSRGESTEMDAATAVNSSPPLPNRPRHVQTPSIGRKRHNEEVYETPQSPLRSPKTPKFQRGAGISTSQHVEGRQNRDNPFQTGGNLDHDQLRGIAQTTTEDHSQREPIAQNPTNTPTEANRLVGRIEQYQKGLEEEFQEFEQSLSERDKAADLESLDWNELEKRYNDEIQPKIATEEAIMNEFQTRFQQFLLYMQVSNEHEAERAVKRLRTRIAIAQNAESSLATKQAHHSKVLQAFQNAMELLGNL</sequence>
<gene>
    <name evidence="2" type="ORF">PV05_04701</name>
</gene>
<organism evidence="2 3">
    <name type="scientific">Exophiala xenobiotica</name>
    <dbReference type="NCBI Taxonomy" id="348802"/>
    <lineage>
        <taxon>Eukaryota</taxon>
        <taxon>Fungi</taxon>
        <taxon>Dikarya</taxon>
        <taxon>Ascomycota</taxon>
        <taxon>Pezizomycotina</taxon>
        <taxon>Eurotiomycetes</taxon>
        <taxon>Chaetothyriomycetidae</taxon>
        <taxon>Chaetothyriales</taxon>
        <taxon>Herpotrichiellaceae</taxon>
        <taxon>Exophiala</taxon>
    </lineage>
</organism>
<reference evidence="2 3" key="1">
    <citation type="submission" date="2015-01" db="EMBL/GenBank/DDBJ databases">
        <title>The Genome Sequence of Exophiala xenobiotica CBS118157.</title>
        <authorList>
            <consortium name="The Broad Institute Genomics Platform"/>
            <person name="Cuomo C."/>
            <person name="de Hoog S."/>
            <person name="Gorbushina A."/>
            <person name="Stielow B."/>
            <person name="Teixiera M."/>
            <person name="Abouelleil A."/>
            <person name="Chapman S.B."/>
            <person name="Priest M."/>
            <person name="Young S.K."/>
            <person name="Wortman J."/>
            <person name="Nusbaum C."/>
            <person name="Birren B."/>
        </authorList>
    </citation>
    <scope>NUCLEOTIDE SEQUENCE [LARGE SCALE GENOMIC DNA]</scope>
    <source>
        <strain evidence="2 3">CBS 118157</strain>
    </source>
</reference>